<dbReference type="InterPro" id="IPR036770">
    <property type="entry name" value="Ankyrin_rpt-contain_sf"/>
</dbReference>
<gene>
    <name evidence="4" type="ORF">JYU34_022565</name>
</gene>
<reference evidence="4 5" key="1">
    <citation type="submission" date="2021-06" db="EMBL/GenBank/DDBJ databases">
        <title>A haploid diamondback moth (Plutella xylostella L.) genome assembly resolves 31 chromosomes and identifies a diamide resistance mutation.</title>
        <authorList>
            <person name="Ward C.M."/>
            <person name="Perry K.D."/>
            <person name="Baker G."/>
            <person name="Powis K."/>
            <person name="Heckel D.G."/>
            <person name="Baxter S.W."/>
        </authorList>
    </citation>
    <scope>NUCLEOTIDE SEQUENCE [LARGE SCALE GENOMIC DNA]</scope>
    <source>
        <strain evidence="4 5">LV</strain>
        <tissue evidence="4">Single pupa</tissue>
    </source>
</reference>
<feature type="non-terminal residue" evidence="4">
    <location>
        <position position="276"/>
    </location>
</feature>
<dbReference type="EMBL" id="JAHIBW010000034">
    <property type="protein sequence ID" value="KAG7295018.1"/>
    <property type="molecule type" value="Genomic_DNA"/>
</dbReference>
<evidence type="ECO:0000256" key="1">
    <source>
        <dbReference type="ARBA" id="ARBA00022737"/>
    </source>
</evidence>
<feature type="repeat" description="ANK" evidence="3">
    <location>
        <begin position="88"/>
        <end position="120"/>
    </location>
</feature>
<dbReference type="SUPFAM" id="SSF48403">
    <property type="entry name" value="Ankyrin repeat"/>
    <property type="match status" value="1"/>
</dbReference>
<keyword evidence="5" id="KW-1185">Reference proteome</keyword>
<feature type="repeat" description="ANK" evidence="3">
    <location>
        <begin position="1"/>
        <end position="21"/>
    </location>
</feature>
<evidence type="ECO:0000256" key="3">
    <source>
        <dbReference type="PROSITE-ProRule" id="PRU00023"/>
    </source>
</evidence>
<dbReference type="Gene3D" id="1.25.40.20">
    <property type="entry name" value="Ankyrin repeat-containing domain"/>
    <property type="match status" value="1"/>
</dbReference>
<evidence type="ECO:0000256" key="2">
    <source>
        <dbReference type="ARBA" id="ARBA00023043"/>
    </source>
</evidence>
<keyword evidence="2 3" id="KW-0040">ANK repeat</keyword>
<dbReference type="PROSITE" id="PS50297">
    <property type="entry name" value="ANK_REP_REGION"/>
    <property type="match status" value="3"/>
</dbReference>
<proteinExistence type="predicted"/>
<keyword evidence="1" id="KW-0677">Repeat</keyword>
<dbReference type="PANTHER" id="PTHR24123:SF141">
    <property type="entry name" value="ANKYRIN 2, ISOFORM U"/>
    <property type="match status" value="1"/>
</dbReference>
<dbReference type="Proteomes" id="UP000823941">
    <property type="component" value="Unassembled WGS sequence"/>
</dbReference>
<protein>
    <submittedName>
        <fullName evidence="4">Uncharacterized protein</fullName>
    </submittedName>
</protein>
<organism evidence="4 5">
    <name type="scientific">Plutella xylostella</name>
    <name type="common">Diamondback moth</name>
    <name type="synonym">Plutella maculipennis</name>
    <dbReference type="NCBI Taxonomy" id="51655"/>
    <lineage>
        <taxon>Eukaryota</taxon>
        <taxon>Metazoa</taxon>
        <taxon>Ecdysozoa</taxon>
        <taxon>Arthropoda</taxon>
        <taxon>Hexapoda</taxon>
        <taxon>Insecta</taxon>
        <taxon>Pterygota</taxon>
        <taxon>Neoptera</taxon>
        <taxon>Endopterygota</taxon>
        <taxon>Lepidoptera</taxon>
        <taxon>Glossata</taxon>
        <taxon>Ditrysia</taxon>
        <taxon>Yponomeutoidea</taxon>
        <taxon>Plutellidae</taxon>
        <taxon>Plutella</taxon>
    </lineage>
</organism>
<sequence length="276" mass="30055">GHTDMCSLLLEHGADVNQQAKNGLAAIHLAAQEDRVAVAQLLAKNGAEMDIETKGAYTPLHVASHYGQANMTRFLLDNDASVKAQTTHGYTALHHAAQQGHINIVNILLEHKADANAVTTSGQTPLDIAWKLGYVTVMETLKGVSEVTTPPAPPSQLKYKVVAPETMYETFMSDSEEEGGEDTVLNDQPYRYLTADDMKSLGDDSLPIDVTRDERAESSLGHKNIMEISTGSTNGTMYPQQEVVVKSISHYSTAAAPEGYCYNVDPSVPKKRLQWK</sequence>
<dbReference type="InterPro" id="IPR002110">
    <property type="entry name" value="Ankyrin_rpt"/>
</dbReference>
<accession>A0ABQ7PPV3</accession>
<dbReference type="SMART" id="SM00248">
    <property type="entry name" value="ANK"/>
    <property type="match status" value="4"/>
</dbReference>
<dbReference type="PANTHER" id="PTHR24123">
    <property type="entry name" value="ANKYRIN REPEAT-CONTAINING"/>
    <property type="match status" value="1"/>
</dbReference>
<name>A0ABQ7PPV3_PLUXY</name>
<feature type="non-terminal residue" evidence="4">
    <location>
        <position position="1"/>
    </location>
</feature>
<evidence type="ECO:0000313" key="5">
    <source>
        <dbReference type="Proteomes" id="UP000823941"/>
    </source>
</evidence>
<feature type="repeat" description="ANK" evidence="3">
    <location>
        <begin position="22"/>
        <end position="54"/>
    </location>
</feature>
<comment type="caution">
    <text evidence="4">The sequence shown here is derived from an EMBL/GenBank/DDBJ whole genome shotgun (WGS) entry which is preliminary data.</text>
</comment>
<dbReference type="PROSITE" id="PS50088">
    <property type="entry name" value="ANK_REPEAT"/>
    <property type="match status" value="4"/>
</dbReference>
<feature type="repeat" description="ANK" evidence="3">
    <location>
        <begin position="55"/>
        <end position="87"/>
    </location>
</feature>
<dbReference type="Pfam" id="PF12796">
    <property type="entry name" value="Ank_2"/>
    <property type="match status" value="2"/>
</dbReference>
<dbReference type="InterPro" id="IPR051165">
    <property type="entry name" value="Multifunctional_ANK_Repeat"/>
</dbReference>
<evidence type="ECO:0000313" key="4">
    <source>
        <dbReference type="EMBL" id="KAG7295018.1"/>
    </source>
</evidence>